<feature type="domain" description="Tail sheath protein subtilisin-like" evidence="2">
    <location>
        <begin position="485"/>
        <end position="567"/>
    </location>
</feature>
<name>A0A927F958_9BACT</name>
<gene>
    <name evidence="4" type="ORF">IEN85_14135</name>
</gene>
<dbReference type="RefSeq" id="WP_191617733.1">
    <property type="nucleotide sequence ID" value="NZ_JACYFG010000036.1"/>
</dbReference>
<organism evidence="4 5">
    <name type="scientific">Pelagicoccus enzymogenes</name>
    <dbReference type="NCBI Taxonomy" id="2773457"/>
    <lineage>
        <taxon>Bacteria</taxon>
        <taxon>Pseudomonadati</taxon>
        <taxon>Verrucomicrobiota</taxon>
        <taxon>Opitutia</taxon>
        <taxon>Puniceicoccales</taxon>
        <taxon>Pelagicoccaceae</taxon>
        <taxon>Pelagicoccus</taxon>
    </lineage>
</organism>
<evidence type="ECO:0000313" key="5">
    <source>
        <dbReference type="Proteomes" id="UP000622317"/>
    </source>
</evidence>
<dbReference type="PANTHER" id="PTHR35861:SF1">
    <property type="entry name" value="PHAGE TAIL SHEATH PROTEIN"/>
    <property type="match status" value="1"/>
</dbReference>
<evidence type="ECO:0000259" key="3">
    <source>
        <dbReference type="Pfam" id="PF17482"/>
    </source>
</evidence>
<protein>
    <submittedName>
        <fullName evidence="4">Phage tail sheath subtilisin-like domain-containing protein</fullName>
    </submittedName>
</protein>
<dbReference type="PANTHER" id="PTHR35861">
    <property type="match status" value="1"/>
</dbReference>
<dbReference type="Pfam" id="PF04984">
    <property type="entry name" value="Phage_sheath_1"/>
    <property type="match status" value="1"/>
</dbReference>
<dbReference type="EMBL" id="JACYFG010000036">
    <property type="protein sequence ID" value="MBD5780637.1"/>
    <property type="molecule type" value="Genomic_DNA"/>
</dbReference>
<dbReference type="AlphaFoldDB" id="A0A927F958"/>
<evidence type="ECO:0000256" key="1">
    <source>
        <dbReference type="ARBA" id="ARBA00008005"/>
    </source>
</evidence>
<evidence type="ECO:0000313" key="4">
    <source>
        <dbReference type="EMBL" id="MBD5780637.1"/>
    </source>
</evidence>
<feature type="domain" description="Tail sheath protein C-terminal" evidence="3">
    <location>
        <begin position="571"/>
        <end position="675"/>
    </location>
</feature>
<evidence type="ECO:0000259" key="2">
    <source>
        <dbReference type="Pfam" id="PF04984"/>
    </source>
</evidence>
<sequence>MASSYKTPGVYVEEISLFPPSVAQVETAVPAFIGYTAEHKRRGSDLKLVPTKIRSLAEYEEAFGKAPQTSVTSVDLDSENNVVAAKLNNAFINYDAIRLFFANGGSKCYIISIGKFPATTGDANSADFHKGLAALEKEDEPTLILFPDAIHLSADKMIGLQQAALEQAAKLGDRFCILDTRPQERDGNGQVTVDFIEKVEAFRNAIGVRNLKYGAAYGPYLKTNLEKTFSYRDIKGKITRGGSAVGLKALSADSTITKSIEILDLAVKDVDELNTLLPGGLPALETAYLEKENDFKTKINDPGANIGPQQTAYKNLLLNVFDILKTKAEVISKNTGGKFAAGVVDAKGKPIRTIIDDLKASIGADAPGALYSAANTLLALATHGARTGADLSGLKKTDLATDWGAFVDGAADDYYATDPGPLNGDDKTNALRANMKEGAALAAAAFKGIYAEMGNLLDTARGYESTYENALVAIFPILKNIIDRTKNTVTEQPPSGAIAGVYSSVDATRGVHKAPANVSLNSVVGVAMQVTHEQQQDLNVDVVAGKSINVIRPFTGKGILVWGARTLAGNDNEWRYVSVRRFFNMVEESTKKASEQFVFEPNDANTWTKVKAMIENFLINQWRAGALAGSTPEQAFFVNVGLGKTMTAQDVLEGKMIVEIGMAAVRPAEFIILRFSHKMQEA</sequence>
<dbReference type="Proteomes" id="UP000622317">
    <property type="component" value="Unassembled WGS sequence"/>
</dbReference>
<dbReference type="InterPro" id="IPR020287">
    <property type="entry name" value="Tail_sheath_C"/>
</dbReference>
<accession>A0A927F958</accession>
<dbReference type="InterPro" id="IPR035089">
    <property type="entry name" value="Phage_sheath_subtilisin"/>
</dbReference>
<dbReference type="Pfam" id="PF17482">
    <property type="entry name" value="Phage_sheath_1C"/>
    <property type="match status" value="1"/>
</dbReference>
<keyword evidence="5" id="KW-1185">Reference proteome</keyword>
<proteinExistence type="inferred from homology"/>
<dbReference type="Gene3D" id="3.40.50.11780">
    <property type="match status" value="2"/>
</dbReference>
<comment type="similarity">
    <text evidence="1">Belongs to the myoviridae tail sheath protein family.</text>
</comment>
<reference evidence="4" key="1">
    <citation type="submission" date="2020-09" db="EMBL/GenBank/DDBJ databases">
        <title>Pelagicoccus enzymogenes sp. nov. with an EPS production, isolated from marine sediment.</title>
        <authorList>
            <person name="Feng X."/>
        </authorList>
    </citation>
    <scope>NUCLEOTIDE SEQUENCE</scope>
    <source>
        <strain evidence="4">NFK12</strain>
    </source>
</reference>
<dbReference type="InterPro" id="IPR052042">
    <property type="entry name" value="Tail_sheath_structural"/>
</dbReference>
<comment type="caution">
    <text evidence="4">The sequence shown here is derived from an EMBL/GenBank/DDBJ whole genome shotgun (WGS) entry which is preliminary data.</text>
</comment>